<dbReference type="EMBL" id="JALJOR010000004">
    <property type="protein sequence ID" value="KAK9818237.1"/>
    <property type="molecule type" value="Genomic_DNA"/>
</dbReference>
<feature type="region of interest" description="Disordered" evidence="8">
    <location>
        <begin position="420"/>
        <end position="439"/>
    </location>
</feature>
<protein>
    <submittedName>
        <fullName evidence="11">Uncharacterized protein</fullName>
    </submittedName>
</protein>
<keyword evidence="6 9" id="KW-0472">Membrane</keyword>
<comment type="caution">
    <text evidence="11">The sequence shown here is derived from an EMBL/GenBank/DDBJ whole genome shotgun (WGS) entry which is preliminary data.</text>
</comment>
<feature type="region of interest" description="Disordered" evidence="8">
    <location>
        <begin position="306"/>
        <end position="332"/>
    </location>
</feature>
<sequence length="439" mass="47677">MAKDLVLSLLAVSSLCLVASAKPTVGFAADGTQFQVETYEGEPRWKLMPFLWTDKVVNVTCPGARDLAVFTAHDMDTLRTQIAEKGSAWCGWQHFIGLDTESCIIRVSPFGTFHVAVQVPPSSRLSLSGPKCTFSVRQQLSPVLLATSLGGVLLFLYAEPLSRSQPFRLSTGTLGFVLLASLILFFMLARNLPSKRSVAVAFAAFGSTFTGLIRYFFGRWIPSWTQLMYSPYMMVYFGISGLIGLAVTYYYDSEENVKLQNILKYGLKLLGLALVGLSSTMPEASAAFACLLIIAQLAGALDVGRGTAGRRPAKNRPSEHAVTPPPSKQLASSPIQPALLVPFASPPSERVPPVPQPDVGWQADAHTPTVPIAKEDLELQDSPLVQQGLVLNLATNRTIQIGKSTYNKLVLEGYQVDRQKGIMTPPKGHRPSTTHGARR</sequence>
<evidence type="ECO:0000256" key="10">
    <source>
        <dbReference type="SAM" id="SignalP"/>
    </source>
</evidence>
<keyword evidence="7" id="KW-0539">Nucleus</keyword>
<evidence type="ECO:0000313" key="12">
    <source>
        <dbReference type="Proteomes" id="UP001489004"/>
    </source>
</evidence>
<accession>A0AAW1Q9S7</accession>
<evidence type="ECO:0000256" key="1">
    <source>
        <dbReference type="ARBA" id="ARBA00004575"/>
    </source>
</evidence>
<dbReference type="AlphaFoldDB" id="A0AAW1Q9S7"/>
<dbReference type="Proteomes" id="UP001489004">
    <property type="component" value="Unassembled WGS sequence"/>
</dbReference>
<reference evidence="11 12" key="1">
    <citation type="journal article" date="2024" name="Nat. Commun.">
        <title>Phylogenomics reveals the evolutionary origins of lichenization in chlorophyte algae.</title>
        <authorList>
            <person name="Puginier C."/>
            <person name="Libourel C."/>
            <person name="Otte J."/>
            <person name="Skaloud P."/>
            <person name="Haon M."/>
            <person name="Grisel S."/>
            <person name="Petersen M."/>
            <person name="Berrin J.G."/>
            <person name="Delaux P.M."/>
            <person name="Dal Grande F."/>
            <person name="Keller J."/>
        </authorList>
    </citation>
    <scope>NUCLEOTIDE SEQUENCE [LARGE SCALE GENOMIC DNA]</scope>
    <source>
        <strain evidence="11 12">SAG 2043</strain>
    </source>
</reference>
<feature type="compositionally biased region" description="Basic residues" evidence="8">
    <location>
        <begin position="427"/>
        <end position="439"/>
    </location>
</feature>
<evidence type="ECO:0000256" key="2">
    <source>
        <dbReference type="ARBA" id="ARBA00005748"/>
    </source>
</evidence>
<evidence type="ECO:0000256" key="7">
    <source>
        <dbReference type="ARBA" id="ARBA00023242"/>
    </source>
</evidence>
<evidence type="ECO:0000256" key="8">
    <source>
        <dbReference type="SAM" id="MobiDB-lite"/>
    </source>
</evidence>
<proteinExistence type="inferred from homology"/>
<dbReference type="Pfam" id="PF10225">
    <property type="entry name" value="NEMP"/>
    <property type="match status" value="1"/>
</dbReference>
<evidence type="ECO:0000256" key="6">
    <source>
        <dbReference type="ARBA" id="ARBA00023136"/>
    </source>
</evidence>
<keyword evidence="4 10" id="KW-0732">Signal</keyword>
<feature type="transmembrane region" description="Helical" evidence="9">
    <location>
        <begin position="140"/>
        <end position="157"/>
    </location>
</feature>
<comment type="subcellular location">
    <subcellularLocation>
        <location evidence="1">Nucleus inner membrane</location>
        <topology evidence="1">Multi-pass membrane protein</topology>
        <orientation evidence="1">Nucleoplasmic side</orientation>
    </subcellularLocation>
</comment>
<evidence type="ECO:0000256" key="9">
    <source>
        <dbReference type="SAM" id="Phobius"/>
    </source>
</evidence>
<feature type="transmembrane region" description="Helical" evidence="9">
    <location>
        <begin position="169"/>
        <end position="192"/>
    </location>
</feature>
<evidence type="ECO:0000256" key="3">
    <source>
        <dbReference type="ARBA" id="ARBA00022692"/>
    </source>
</evidence>
<name>A0AAW1Q9S7_9CHLO</name>
<feature type="transmembrane region" description="Helical" evidence="9">
    <location>
        <begin position="198"/>
        <end position="217"/>
    </location>
</feature>
<feature type="transmembrane region" description="Helical" evidence="9">
    <location>
        <begin position="229"/>
        <end position="251"/>
    </location>
</feature>
<gene>
    <name evidence="11" type="ORF">WJX72_009239</name>
</gene>
<dbReference type="PANTHER" id="PTHR13598">
    <property type="entry name" value="AT07567P-RELATED"/>
    <property type="match status" value="1"/>
</dbReference>
<keyword evidence="3 9" id="KW-0812">Transmembrane</keyword>
<organism evidence="11 12">
    <name type="scientific">[Myrmecia] bisecta</name>
    <dbReference type="NCBI Taxonomy" id="41462"/>
    <lineage>
        <taxon>Eukaryota</taxon>
        <taxon>Viridiplantae</taxon>
        <taxon>Chlorophyta</taxon>
        <taxon>core chlorophytes</taxon>
        <taxon>Trebouxiophyceae</taxon>
        <taxon>Trebouxiales</taxon>
        <taxon>Trebouxiaceae</taxon>
        <taxon>Myrmecia</taxon>
    </lineage>
</organism>
<keyword evidence="5 9" id="KW-1133">Transmembrane helix</keyword>
<feature type="chain" id="PRO_5043799926" evidence="10">
    <location>
        <begin position="22"/>
        <end position="439"/>
    </location>
</feature>
<evidence type="ECO:0000256" key="4">
    <source>
        <dbReference type="ARBA" id="ARBA00022729"/>
    </source>
</evidence>
<dbReference type="InterPro" id="IPR019358">
    <property type="entry name" value="NEMP_fam"/>
</dbReference>
<comment type="similarity">
    <text evidence="2">Belongs to the NEMP family.</text>
</comment>
<keyword evidence="12" id="KW-1185">Reference proteome</keyword>
<dbReference type="PANTHER" id="PTHR13598:SF1">
    <property type="entry name" value="AT07567P-RELATED"/>
    <property type="match status" value="1"/>
</dbReference>
<evidence type="ECO:0000256" key="5">
    <source>
        <dbReference type="ARBA" id="ARBA00022989"/>
    </source>
</evidence>
<dbReference type="GO" id="GO:0005637">
    <property type="term" value="C:nuclear inner membrane"/>
    <property type="evidence" value="ECO:0007669"/>
    <property type="project" value="UniProtKB-SubCell"/>
</dbReference>
<feature type="signal peptide" evidence="10">
    <location>
        <begin position="1"/>
        <end position="21"/>
    </location>
</feature>
<evidence type="ECO:0000313" key="11">
    <source>
        <dbReference type="EMBL" id="KAK9818237.1"/>
    </source>
</evidence>